<keyword evidence="2 4" id="KW-0862">Zinc</keyword>
<evidence type="ECO:0000256" key="2">
    <source>
        <dbReference type="ARBA" id="ARBA00022833"/>
    </source>
</evidence>
<dbReference type="SMART" id="SM00829">
    <property type="entry name" value="PKS_ER"/>
    <property type="match status" value="1"/>
</dbReference>
<dbReference type="PANTHER" id="PTHR43401">
    <property type="entry name" value="L-THREONINE 3-DEHYDROGENASE"/>
    <property type="match status" value="1"/>
</dbReference>
<dbReference type="SUPFAM" id="SSF50129">
    <property type="entry name" value="GroES-like"/>
    <property type="match status" value="1"/>
</dbReference>
<dbReference type="Pfam" id="PF08240">
    <property type="entry name" value="ADH_N"/>
    <property type="match status" value="1"/>
</dbReference>
<evidence type="ECO:0000313" key="6">
    <source>
        <dbReference type="EMBL" id="QQK75717.1"/>
    </source>
</evidence>
<dbReference type="AlphaFoldDB" id="A0A7T6Z2Y4"/>
<dbReference type="InterPro" id="IPR013149">
    <property type="entry name" value="ADH-like_C"/>
</dbReference>
<evidence type="ECO:0000256" key="1">
    <source>
        <dbReference type="ARBA" id="ARBA00022723"/>
    </source>
</evidence>
<protein>
    <submittedName>
        <fullName evidence="6">Zinc-binding alcohol dehydrogenase family protein</fullName>
    </submittedName>
</protein>
<dbReference type="InterPro" id="IPR036291">
    <property type="entry name" value="NAD(P)-bd_dom_sf"/>
</dbReference>
<proteinExistence type="inferred from homology"/>
<dbReference type="GO" id="GO:0008270">
    <property type="term" value="F:zinc ion binding"/>
    <property type="evidence" value="ECO:0007669"/>
    <property type="project" value="InterPro"/>
</dbReference>
<dbReference type="InterPro" id="IPR011032">
    <property type="entry name" value="GroES-like_sf"/>
</dbReference>
<keyword evidence="1 4" id="KW-0479">Metal-binding</keyword>
<feature type="domain" description="Enoyl reductase (ER)" evidence="5">
    <location>
        <begin position="5"/>
        <end position="336"/>
    </location>
</feature>
<reference evidence="6 7" key="1">
    <citation type="submission" date="2020-06" db="EMBL/GenBank/DDBJ databases">
        <title>Genomic analysis of Salicibibacter sp. NKC5-3.</title>
        <authorList>
            <person name="Oh Y.J."/>
        </authorList>
    </citation>
    <scope>NUCLEOTIDE SEQUENCE [LARGE SCALE GENOMIC DNA]</scope>
    <source>
        <strain evidence="6 7">NKC5-3</strain>
    </source>
</reference>
<keyword evidence="3" id="KW-0560">Oxidoreductase</keyword>
<dbReference type="PROSITE" id="PS00059">
    <property type="entry name" value="ADH_ZINC"/>
    <property type="match status" value="1"/>
</dbReference>
<evidence type="ECO:0000313" key="7">
    <source>
        <dbReference type="Proteomes" id="UP000595823"/>
    </source>
</evidence>
<dbReference type="InterPro" id="IPR002328">
    <property type="entry name" value="ADH_Zn_CS"/>
</dbReference>
<comment type="similarity">
    <text evidence="4">Belongs to the zinc-containing alcohol dehydrogenase family.</text>
</comment>
<dbReference type="Proteomes" id="UP000595823">
    <property type="component" value="Chromosome"/>
</dbReference>
<dbReference type="Pfam" id="PF00107">
    <property type="entry name" value="ADH_zinc_N"/>
    <property type="match status" value="1"/>
</dbReference>
<dbReference type="InterPro" id="IPR013154">
    <property type="entry name" value="ADH-like_N"/>
</dbReference>
<dbReference type="KEGG" id="scia:HUG15_09160"/>
<dbReference type="PANTHER" id="PTHR43401:SF2">
    <property type="entry name" value="L-THREONINE 3-DEHYDROGENASE"/>
    <property type="match status" value="1"/>
</dbReference>
<dbReference type="CDD" id="cd08261">
    <property type="entry name" value="Zn_ADH7"/>
    <property type="match status" value="1"/>
</dbReference>
<dbReference type="RefSeq" id="WP_200128351.1">
    <property type="nucleotide sequence ID" value="NZ_CP054705.1"/>
</dbReference>
<dbReference type="SUPFAM" id="SSF51735">
    <property type="entry name" value="NAD(P)-binding Rossmann-fold domains"/>
    <property type="match status" value="1"/>
</dbReference>
<dbReference type="Gene3D" id="3.90.180.10">
    <property type="entry name" value="Medium-chain alcohol dehydrogenases, catalytic domain"/>
    <property type="match status" value="1"/>
</dbReference>
<evidence type="ECO:0000256" key="3">
    <source>
        <dbReference type="ARBA" id="ARBA00023002"/>
    </source>
</evidence>
<evidence type="ECO:0000259" key="5">
    <source>
        <dbReference type="SMART" id="SM00829"/>
    </source>
</evidence>
<organism evidence="6 7">
    <name type="scientific">Salicibibacter cibarius</name>
    <dbReference type="NCBI Taxonomy" id="2743000"/>
    <lineage>
        <taxon>Bacteria</taxon>
        <taxon>Bacillati</taxon>
        <taxon>Bacillota</taxon>
        <taxon>Bacilli</taxon>
        <taxon>Bacillales</taxon>
        <taxon>Bacillaceae</taxon>
        <taxon>Salicibibacter</taxon>
    </lineage>
</organism>
<accession>A0A7T6Z2Y4</accession>
<name>A0A7T6Z2Y4_9BACI</name>
<dbReference type="InterPro" id="IPR050129">
    <property type="entry name" value="Zn_alcohol_dh"/>
</dbReference>
<dbReference type="GO" id="GO:0016491">
    <property type="term" value="F:oxidoreductase activity"/>
    <property type="evidence" value="ECO:0007669"/>
    <property type="project" value="UniProtKB-KW"/>
</dbReference>
<dbReference type="Gene3D" id="3.40.50.720">
    <property type="entry name" value="NAD(P)-binding Rossmann-like Domain"/>
    <property type="match status" value="1"/>
</dbReference>
<keyword evidence="7" id="KW-1185">Reference proteome</keyword>
<evidence type="ECO:0000256" key="4">
    <source>
        <dbReference type="RuleBase" id="RU361277"/>
    </source>
</evidence>
<gene>
    <name evidence="6" type="ORF">HUG15_09160</name>
</gene>
<sequence length="338" mass="36545">MQAIQVLEPGKLDVVMKDKPEVERSDDVLVKIKAVGICGSDMHIYHGSNPFTVYPRVIGHEVSGEVASVGSQVSTLKPGDRVALEPISYCGECYACRKGRPNVCVNLEVSGVHRDGGMREFMVAPADKWHKVSEHVSFEAAALAEPMTIGAQATMRGNVQKGDTVLIMGAGPTGLSCLALAKQHGATTFISDFNQERLDYAKSIGADYLLHPGEEDIEKVIADKTDQELANVVIDAVGTAGTFEQAVTLASVAGNVVTLGFNEQPSSIASLLLTKKELTVAGSRLQTHQFKSVIEEVNKGNIDPEAMISHTFHFQQVKEAFELLENPNKEVRKIVLTF</sequence>
<dbReference type="EMBL" id="CP054705">
    <property type="protein sequence ID" value="QQK75717.1"/>
    <property type="molecule type" value="Genomic_DNA"/>
</dbReference>
<comment type="cofactor">
    <cofactor evidence="4">
        <name>Zn(2+)</name>
        <dbReference type="ChEBI" id="CHEBI:29105"/>
    </cofactor>
</comment>
<dbReference type="InterPro" id="IPR020843">
    <property type="entry name" value="ER"/>
</dbReference>